<sequence length="161" mass="18775">MKQLLDLSPVIAPDAPTWWPLAWGWWAVVITAIILIALVFFILKRRKNSQQAKQEALSYFGNRQPSNRLSPSEAQHILRQAALSYFPREKVASLAGDDWLKFLDAQLKKPLFVEKQSQWQQSLYQDPTSINDEQRKVQQQLVNDCETWIRKALPPKRGRYE</sequence>
<organism evidence="2 3">
    <name type="scientific">Vibrio toranzoniae</name>
    <dbReference type="NCBI Taxonomy" id="1194427"/>
    <lineage>
        <taxon>Bacteria</taxon>
        <taxon>Pseudomonadati</taxon>
        <taxon>Pseudomonadota</taxon>
        <taxon>Gammaproteobacteria</taxon>
        <taxon>Vibrionales</taxon>
        <taxon>Vibrionaceae</taxon>
        <taxon>Vibrio</taxon>
    </lineage>
</organism>
<keyword evidence="1" id="KW-1133">Transmembrane helix</keyword>
<proteinExistence type="predicted"/>
<dbReference type="Proteomes" id="UP000057389">
    <property type="component" value="Unassembled WGS sequence"/>
</dbReference>
<feature type="transmembrane region" description="Helical" evidence="1">
    <location>
        <begin position="23"/>
        <end position="43"/>
    </location>
</feature>
<evidence type="ECO:0008006" key="4">
    <source>
        <dbReference type="Google" id="ProtNLM"/>
    </source>
</evidence>
<dbReference type="InterPro" id="IPR025489">
    <property type="entry name" value="DUF4381"/>
</dbReference>
<evidence type="ECO:0000313" key="2">
    <source>
        <dbReference type="EMBL" id="KWT99792.1"/>
    </source>
</evidence>
<gene>
    <name evidence="2" type="ORF">APQ14_15660</name>
</gene>
<dbReference type="Pfam" id="PF14316">
    <property type="entry name" value="DUF4381"/>
    <property type="match status" value="1"/>
</dbReference>
<keyword evidence="1" id="KW-0812">Transmembrane</keyword>
<keyword evidence="3" id="KW-1185">Reference proteome</keyword>
<evidence type="ECO:0000313" key="3">
    <source>
        <dbReference type="Proteomes" id="UP000057389"/>
    </source>
</evidence>
<dbReference type="RefSeq" id="WP_060469292.1">
    <property type="nucleotide sequence ID" value="NZ_AP025515.1"/>
</dbReference>
<protein>
    <recommendedName>
        <fullName evidence="4">DUF4381 domain-containing protein</fullName>
    </recommendedName>
</protein>
<dbReference type="AlphaFoldDB" id="A0A120DFS9"/>
<reference evidence="2 3" key="1">
    <citation type="submission" date="2015-11" db="EMBL/GenBank/DDBJ databases">
        <title>Draft WGS of Vibrio toranzoniae.</title>
        <authorList>
            <person name="Lasa A."/>
            <person name="Romalde J.L."/>
        </authorList>
    </citation>
    <scope>NUCLEOTIDE SEQUENCE [LARGE SCALE GENOMIC DNA]</scope>
    <source>
        <strain evidence="2 3">Vb 10.8</strain>
    </source>
</reference>
<name>A0A120DFS9_9VIBR</name>
<dbReference type="EMBL" id="LMXU01000032">
    <property type="protein sequence ID" value="KWT99792.1"/>
    <property type="molecule type" value="Genomic_DNA"/>
</dbReference>
<evidence type="ECO:0000256" key="1">
    <source>
        <dbReference type="SAM" id="Phobius"/>
    </source>
</evidence>
<keyword evidence="1" id="KW-0472">Membrane</keyword>
<dbReference type="OrthoDB" id="283083at2"/>
<dbReference type="GeneID" id="300180878"/>
<comment type="caution">
    <text evidence="2">The sequence shown here is derived from an EMBL/GenBank/DDBJ whole genome shotgun (WGS) entry which is preliminary data.</text>
</comment>
<accession>A0A120DFS9</accession>